<dbReference type="InterPro" id="IPR017938">
    <property type="entry name" value="Riboflavin_synthase-like_b-brl"/>
</dbReference>
<dbReference type="InterPro" id="IPR001041">
    <property type="entry name" value="2Fe-2S_ferredoxin-type"/>
</dbReference>
<evidence type="ECO:0000256" key="6">
    <source>
        <dbReference type="ARBA" id="ARBA00023014"/>
    </source>
</evidence>
<keyword evidence="3" id="KW-0479">Metal-binding</keyword>
<dbReference type="Gene3D" id="3.10.20.30">
    <property type="match status" value="1"/>
</dbReference>
<dbReference type="RefSeq" id="WP_345250810.1">
    <property type="nucleotide sequence ID" value="NZ_BAABFO010000015.1"/>
</dbReference>
<organism evidence="9 10">
    <name type="scientific">Pigmentiphaga soli</name>
    <dbReference type="NCBI Taxonomy" id="1007095"/>
    <lineage>
        <taxon>Bacteria</taxon>
        <taxon>Pseudomonadati</taxon>
        <taxon>Pseudomonadota</taxon>
        <taxon>Betaproteobacteria</taxon>
        <taxon>Burkholderiales</taxon>
        <taxon>Alcaligenaceae</taxon>
        <taxon>Pigmentiphaga</taxon>
    </lineage>
</organism>
<keyword evidence="5" id="KW-0408">Iron</keyword>
<dbReference type="Gene3D" id="3.40.50.80">
    <property type="entry name" value="Nucleotide-binding domain of ferredoxin-NADP reductase (FNR) module"/>
    <property type="match status" value="1"/>
</dbReference>
<evidence type="ECO:0000256" key="2">
    <source>
        <dbReference type="ARBA" id="ARBA00022714"/>
    </source>
</evidence>
<sequence>MSTELLNLYVHAKRVEADGVVSLDLRAPGGAGLPPFTAGAHIDIHVPQPDPGGRPLIRQYSLCNDPAERHRYVIGVGRAPQSAGGSLYLHDVLPEGATVQVGAPRNLFALDETAGRTVLIAGGIGITPLLAMARRLSALGRDWTLYYCVREPRRAAFLAEALALPGRVVPIFDGVPGVAPIDLKAIAAAAGPDTHLYCCGPTSLMRAFEQALAARRPQTVHVEWFSPPEPGARPQAADGAFEVRLARSGRTFTIPPGKTILDVLLDAGVDAPYGCCGGVCGACEVGVVEGSPVHLDSIFMGQEAEVSDRMMICVSRCKGDSITLDL</sequence>
<evidence type="ECO:0000256" key="4">
    <source>
        <dbReference type="ARBA" id="ARBA00023002"/>
    </source>
</evidence>
<reference evidence="10" key="1">
    <citation type="journal article" date="2019" name="Int. J. Syst. Evol. Microbiol.">
        <title>The Global Catalogue of Microorganisms (GCM) 10K type strain sequencing project: providing services to taxonomists for standard genome sequencing and annotation.</title>
        <authorList>
            <consortium name="The Broad Institute Genomics Platform"/>
            <consortium name="The Broad Institute Genome Sequencing Center for Infectious Disease"/>
            <person name="Wu L."/>
            <person name="Ma J."/>
        </authorList>
    </citation>
    <scope>NUCLEOTIDE SEQUENCE [LARGE SCALE GENOMIC DNA]</scope>
    <source>
        <strain evidence="10">JCM 17666</strain>
    </source>
</reference>
<comment type="caution">
    <text evidence="9">The sequence shown here is derived from an EMBL/GenBank/DDBJ whole genome shotgun (WGS) entry which is preliminary data.</text>
</comment>
<name>A0ABP8HAM2_9BURK</name>
<evidence type="ECO:0000259" key="7">
    <source>
        <dbReference type="PROSITE" id="PS51085"/>
    </source>
</evidence>
<dbReference type="PANTHER" id="PTHR47354">
    <property type="entry name" value="NADH OXIDOREDUCTASE HCR"/>
    <property type="match status" value="1"/>
</dbReference>
<dbReference type="InterPro" id="IPR012675">
    <property type="entry name" value="Beta-grasp_dom_sf"/>
</dbReference>
<dbReference type="InterPro" id="IPR039261">
    <property type="entry name" value="FNR_nucleotide-bd"/>
</dbReference>
<dbReference type="Gene3D" id="2.40.30.10">
    <property type="entry name" value="Translation factors"/>
    <property type="match status" value="1"/>
</dbReference>
<dbReference type="InterPro" id="IPR050415">
    <property type="entry name" value="MRET"/>
</dbReference>
<dbReference type="Pfam" id="PF00111">
    <property type="entry name" value="Fer2"/>
    <property type="match status" value="1"/>
</dbReference>
<evidence type="ECO:0000313" key="10">
    <source>
        <dbReference type="Proteomes" id="UP001501671"/>
    </source>
</evidence>
<dbReference type="PROSITE" id="PS51384">
    <property type="entry name" value="FAD_FR"/>
    <property type="match status" value="1"/>
</dbReference>
<gene>
    <name evidence="9" type="ORF">GCM10023144_31440</name>
</gene>
<keyword evidence="1" id="KW-0285">Flavoprotein</keyword>
<dbReference type="EMBL" id="BAABFO010000015">
    <property type="protein sequence ID" value="GAA4336701.1"/>
    <property type="molecule type" value="Genomic_DNA"/>
</dbReference>
<evidence type="ECO:0000313" key="9">
    <source>
        <dbReference type="EMBL" id="GAA4336701.1"/>
    </source>
</evidence>
<dbReference type="PRINTS" id="PR00409">
    <property type="entry name" value="PHDIOXRDTASE"/>
</dbReference>
<dbReference type="CDD" id="cd00207">
    <property type="entry name" value="fer2"/>
    <property type="match status" value="1"/>
</dbReference>
<keyword evidence="4" id="KW-0560">Oxidoreductase</keyword>
<dbReference type="PANTHER" id="PTHR47354:SF1">
    <property type="entry name" value="CARNITINE MONOOXYGENASE REDUCTASE SUBUNIT"/>
    <property type="match status" value="1"/>
</dbReference>
<evidence type="ECO:0000256" key="1">
    <source>
        <dbReference type="ARBA" id="ARBA00022630"/>
    </source>
</evidence>
<proteinExistence type="predicted"/>
<evidence type="ECO:0000259" key="8">
    <source>
        <dbReference type="PROSITE" id="PS51384"/>
    </source>
</evidence>
<dbReference type="SUPFAM" id="SSF63380">
    <property type="entry name" value="Riboflavin synthase domain-like"/>
    <property type="match status" value="1"/>
</dbReference>
<dbReference type="InterPro" id="IPR036010">
    <property type="entry name" value="2Fe-2S_ferredoxin-like_sf"/>
</dbReference>
<evidence type="ECO:0000256" key="3">
    <source>
        <dbReference type="ARBA" id="ARBA00022723"/>
    </source>
</evidence>
<dbReference type="InterPro" id="IPR017927">
    <property type="entry name" value="FAD-bd_FR_type"/>
</dbReference>
<evidence type="ECO:0000256" key="5">
    <source>
        <dbReference type="ARBA" id="ARBA00023004"/>
    </source>
</evidence>
<feature type="domain" description="FAD-binding FR-type" evidence="8">
    <location>
        <begin position="3"/>
        <end position="111"/>
    </location>
</feature>
<dbReference type="SUPFAM" id="SSF52343">
    <property type="entry name" value="Ferredoxin reductase-like, C-terminal NADP-linked domain"/>
    <property type="match status" value="1"/>
</dbReference>
<keyword evidence="2" id="KW-0001">2Fe-2S</keyword>
<dbReference type="PROSITE" id="PS51085">
    <property type="entry name" value="2FE2S_FER_2"/>
    <property type="match status" value="1"/>
</dbReference>
<dbReference type="CDD" id="cd06185">
    <property type="entry name" value="PDR_like"/>
    <property type="match status" value="1"/>
</dbReference>
<keyword evidence="6" id="KW-0411">Iron-sulfur</keyword>
<dbReference type="Proteomes" id="UP001501671">
    <property type="component" value="Unassembled WGS sequence"/>
</dbReference>
<feature type="domain" description="2Fe-2S ferredoxin-type" evidence="7">
    <location>
        <begin position="241"/>
        <end position="326"/>
    </location>
</feature>
<protein>
    <submittedName>
        <fullName evidence="9">PDR/VanB family oxidoreductase</fullName>
    </submittedName>
</protein>
<dbReference type="SUPFAM" id="SSF54292">
    <property type="entry name" value="2Fe-2S ferredoxin-like"/>
    <property type="match status" value="1"/>
</dbReference>
<accession>A0ABP8HAM2</accession>
<keyword evidence="10" id="KW-1185">Reference proteome</keyword>